<dbReference type="PANTHER" id="PTHR31632">
    <property type="entry name" value="IRON TRANSPORTER FTH1"/>
    <property type="match status" value="1"/>
</dbReference>
<dbReference type="Pfam" id="PF03239">
    <property type="entry name" value="FTR1"/>
    <property type="match status" value="1"/>
</dbReference>
<feature type="transmembrane region" description="Helical" evidence="6">
    <location>
        <begin position="146"/>
        <end position="167"/>
    </location>
</feature>
<accession>A0A1I3YXV2</accession>
<dbReference type="RefSeq" id="WP_149760260.1">
    <property type="nucleotide sequence ID" value="NZ_BSPE01000056.1"/>
</dbReference>
<proteinExistence type="inferred from homology"/>
<evidence type="ECO:0000256" key="3">
    <source>
        <dbReference type="ARBA" id="ARBA00022692"/>
    </source>
</evidence>
<evidence type="ECO:0000256" key="2">
    <source>
        <dbReference type="ARBA" id="ARBA00008333"/>
    </source>
</evidence>
<dbReference type="GO" id="GO:0033573">
    <property type="term" value="C:high-affinity iron permease complex"/>
    <property type="evidence" value="ECO:0007669"/>
    <property type="project" value="InterPro"/>
</dbReference>
<dbReference type="GO" id="GO:0015093">
    <property type="term" value="F:ferrous iron transmembrane transporter activity"/>
    <property type="evidence" value="ECO:0007669"/>
    <property type="project" value="TreeGrafter"/>
</dbReference>
<dbReference type="OrthoDB" id="7260758at2"/>
<feature type="transmembrane region" description="Helical" evidence="6">
    <location>
        <begin position="6"/>
        <end position="26"/>
    </location>
</feature>
<feature type="transmembrane region" description="Helical" evidence="6">
    <location>
        <begin position="33"/>
        <end position="56"/>
    </location>
</feature>
<feature type="transmembrane region" description="Helical" evidence="6">
    <location>
        <begin position="68"/>
        <end position="88"/>
    </location>
</feature>
<dbReference type="AlphaFoldDB" id="A0A1I3YXV2"/>
<dbReference type="Proteomes" id="UP000323300">
    <property type="component" value="Unassembled WGS sequence"/>
</dbReference>
<evidence type="ECO:0000256" key="4">
    <source>
        <dbReference type="ARBA" id="ARBA00022989"/>
    </source>
</evidence>
<feature type="transmembrane region" description="Helical" evidence="6">
    <location>
        <begin position="221"/>
        <end position="240"/>
    </location>
</feature>
<comment type="subcellular location">
    <subcellularLocation>
        <location evidence="1">Membrane</location>
        <topology evidence="1">Multi-pass membrane protein</topology>
    </subcellularLocation>
</comment>
<evidence type="ECO:0000256" key="6">
    <source>
        <dbReference type="SAM" id="Phobius"/>
    </source>
</evidence>
<evidence type="ECO:0000256" key="1">
    <source>
        <dbReference type="ARBA" id="ARBA00004141"/>
    </source>
</evidence>
<evidence type="ECO:0000313" key="8">
    <source>
        <dbReference type="Proteomes" id="UP000323300"/>
    </source>
</evidence>
<reference evidence="7 8" key="1">
    <citation type="submission" date="2016-10" db="EMBL/GenBank/DDBJ databases">
        <authorList>
            <person name="Varghese N."/>
            <person name="Submissions S."/>
        </authorList>
    </citation>
    <scope>NUCLEOTIDE SEQUENCE [LARGE SCALE GENOMIC DNA]</scope>
    <source>
        <strain evidence="7 8">DSM 21822</strain>
    </source>
</reference>
<dbReference type="EMBL" id="FOSL01000005">
    <property type="protein sequence ID" value="SFK36655.1"/>
    <property type="molecule type" value="Genomic_DNA"/>
</dbReference>
<name>A0A1I3YXV2_9HYPH</name>
<keyword evidence="8" id="KW-1185">Reference proteome</keyword>
<keyword evidence="5 6" id="KW-0472">Membrane</keyword>
<keyword evidence="4 6" id="KW-1133">Transmembrane helix</keyword>
<sequence length="276" mass="28526">MLSTFIIVFRETLEAALIVAIVLAASKGISGRAGWVAGGVAAGLCGAAIVAFFASGLSDLFDGNGAEVFNAVVLLIAVVMLAWHQIWMSAHAAELVGESRAVGKAVKEGAKPLSALAIICAVAVLREGSETVLFLYGIAIDGQYGFATMLQAGLLGVIAASLVGWLFYAGLLRVPLKQIFRVTGVIIILLAAGLAAQAAAFLVQAGYLPPLGYDIWNTSDILPQTTALGFLLHILVGYVARPEGIQIAAYVATIVIILAASAMVRRSQLPPAAKPG</sequence>
<organism evidence="7 8">
    <name type="scientific">Neomesorhizobium albiziae</name>
    <dbReference type="NCBI Taxonomy" id="335020"/>
    <lineage>
        <taxon>Bacteria</taxon>
        <taxon>Pseudomonadati</taxon>
        <taxon>Pseudomonadota</taxon>
        <taxon>Alphaproteobacteria</taxon>
        <taxon>Hyphomicrobiales</taxon>
        <taxon>Phyllobacteriaceae</taxon>
        <taxon>Neomesorhizobium</taxon>
    </lineage>
</organism>
<comment type="similarity">
    <text evidence="2">Belongs to the oxidase-dependent Fe transporter (OFeT) (TC 9.A.10.1) family.</text>
</comment>
<dbReference type="PANTHER" id="PTHR31632:SF2">
    <property type="entry name" value="PLASMA MEMBRANE IRON PERMEASE"/>
    <property type="match status" value="1"/>
</dbReference>
<evidence type="ECO:0000313" key="7">
    <source>
        <dbReference type="EMBL" id="SFK36655.1"/>
    </source>
</evidence>
<protein>
    <submittedName>
        <fullName evidence="7">High-affinity iron transporter</fullName>
    </submittedName>
</protein>
<gene>
    <name evidence="7" type="ORF">SAMN04488498_105243</name>
</gene>
<evidence type="ECO:0000256" key="5">
    <source>
        <dbReference type="ARBA" id="ARBA00023136"/>
    </source>
</evidence>
<keyword evidence="3 6" id="KW-0812">Transmembrane</keyword>
<feature type="transmembrane region" description="Helical" evidence="6">
    <location>
        <begin position="179"/>
        <end position="201"/>
    </location>
</feature>
<dbReference type="InterPro" id="IPR004923">
    <property type="entry name" value="FTR1/Fip1/EfeU"/>
</dbReference>
<feature type="transmembrane region" description="Helical" evidence="6">
    <location>
        <begin position="247"/>
        <end position="264"/>
    </location>
</feature>